<gene>
    <name evidence="1" type="ORF">KGA66_11115</name>
</gene>
<protein>
    <submittedName>
        <fullName evidence="1">DUF1365 domain-containing protein</fullName>
    </submittedName>
</protein>
<dbReference type="PANTHER" id="PTHR33973">
    <property type="entry name" value="OS07G0153300 PROTEIN"/>
    <property type="match status" value="1"/>
</dbReference>
<dbReference type="PANTHER" id="PTHR33973:SF4">
    <property type="entry name" value="OS07G0153300 PROTEIN"/>
    <property type="match status" value="1"/>
</dbReference>
<name>A0A8J7WQC9_9ACTN</name>
<evidence type="ECO:0000313" key="1">
    <source>
        <dbReference type="EMBL" id="MBS2963600.1"/>
    </source>
</evidence>
<keyword evidence="2" id="KW-1185">Reference proteome</keyword>
<accession>A0A8J7WQC9</accession>
<dbReference type="Pfam" id="PF07103">
    <property type="entry name" value="DUF1365"/>
    <property type="match status" value="1"/>
</dbReference>
<dbReference type="AlphaFoldDB" id="A0A8J7WQC9"/>
<comment type="caution">
    <text evidence="1">The sequence shown here is derived from an EMBL/GenBank/DDBJ whole genome shotgun (WGS) entry which is preliminary data.</text>
</comment>
<dbReference type="Proteomes" id="UP000677913">
    <property type="component" value="Unassembled WGS sequence"/>
</dbReference>
<evidence type="ECO:0000313" key="2">
    <source>
        <dbReference type="Proteomes" id="UP000677913"/>
    </source>
</evidence>
<dbReference type="EMBL" id="JAGSXH010000030">
    <property type="protein sequence ID" value="MBS2963600.1"/>
    <property type="molecule type" value="Genomic_DNA"/>
</dbReference>
<proteinExistence type="predicted"/>
<reference evidence="1" key="1">
    <citation type="submission" date="2021-04" db="EMBL/GenBank/DDBJ databases">
        <title>Genome based classification of Actinospica acidithermotolerans sp. nov., an actinobacterium isolated from an Indonesian hot spring.</title>
        <authorList>
            <person name="Kusuma A.B."/>
            <person name="Putra K.E."/>
            <person name="Nafisah S."/>
            <person name="Loh J."/>
            <person name="Nouioui I."/>
            <person name="Goodfellow M."/>
        </authorList>
    </citation>
    <scope>NUCLEOTIDE SEQUENCE</scope>
    <source>
        <strain evidence="1">DSM 45618</strain>
    </source>
</reference>
<organism evidence="1 2">
    <name type="scientific">Actinocrinis puniceicyclus</name>
    <dbReference type="NCBI Taxonomy" id="977794"/>
    <lineage>
        <taxon>Bacteria</taxon>
        <taxon>Bacillati</taxon>
        <taxon>Actinomycetota</taxon>
        <taxon>Actinomycetes</taxon>
        <taxon>Catenulisporales</taxon>
        <taxon>Actinospicaceae</taxon>
        <taxon>Actinocrinis</taxon>
    </lineage>
</organism>
<sequence length="255" mass="28240">MTAQPGGTAPAAPPAEPAEPALYICRLRHVRTAPIRNDFTYRTYLWMIDLARLPCPPGPLRFLAGFRARDHLGDPRLSLRENVDRFLAGHGIDLAGGSVTMLASARVFGYVFNPLTVYWCHDRGGDLRCVIAEVHNTYGGMHCYLLAPDAAGRASAEKAFYVSPFIPIEGDYRMLLPEPGERLALSIRLERAGRPPFVASLRGTRRPATTWNLLRTAARLPLAPQIVSARIRVQGLKLFLRGLPVLPRKPEKLGR</sequence>
<dbReference type="RefSeq" id="WP_211467486.1">
    <property type="nucleotide sequence ID" value="NZ_JAGSXH010000030.1"/>
</dbReference>
<dbReference type="InterPro" id="IPR010775">
    <property type="entry name" value="DUF1365"/>
</dbReference>